<dbReference type="Pfam" id="PF03133">
    <property type="entry name" value="TTL"/>
    <property type="match status" value="1"/>
</dbReference>
<dbReference type="InterPro" id="IPR027749">
    <property type="entry name" value="TTLL12"/>
</dbReference>
<accession>A0A815BN83</accession>
<dbReference type="Proteomes" id="UP000663877">
    <property type="component" value="Unassembled WGS sequence"/>
</dbReference>
<evidence type="ECO:0000313" key="3">
    <source>
        <dbReference type="EMBL" id="CAF1272428.1"/>
    </source>
</evidence>
<comment type="caution">
    <text evidence="3">The sequence shown here is derived from an EMBL/GenBank/DDBJ whole genome shotgun (WGS) entry which is preliminary data.</text>
</comment>
<evidence type="ECO:0000313" key="4">
    <source>
        <dbReference type="Proteomes" id="UP000663832"/>
    </source>
</evidence>
<evidence type="ECO:0000259" key="1">
    <source>
        <dbReference type="Pfam" id="PF25556"/>
    </source>
</evidence>
<dbReference type="AlphaFoldDB" id="A0A815BN83"/>
<dbReference type="OrthoDB" id="60477at2759"/>
<dbReference type="Pfam" id="PF25556">
    <property type="entry name" value="SET_TTL"/>
    <property type="match status" value="1"/>
</dbReference>
<proteinExistence type="predicted"/>
<organism evidence="3 4">
    <name type="scientific">Adineta steineri</name>
    <dbReference type="NCBI Taxonomy" id="433720"/>
    <lineage>
        <taxon>Eukaryota</taxon>
        <taxon>Metazoa</taxon>
        <taxon>Spiralia</taxon>
        <taxon>Gnathifera</taxon>
        <taxon>Rotifera</taxon>
        <taxon>Eurotatoria</taxon>
        <taxon>Bdelloidea</taxon>
        <taxon>Adinetida</taxon>
        <taxon>Adinetidae</taxon>
        <taxon>Adineta</taxon>
    </lineage>
</organism>
<dbReference type="InterPro" id="IPR057954">
    <property type="entry name" value="SET_TTL12"/>
</dbReference>
<sequence>MANNNNDDEYNQFLQTHQLQLIFNNIPRHLYRRLYEKMKNEIFDSGSYFQLCPIDDDDELEKPYNPERRYYVSTLKNVILDPEKDENAIFLIDHAWTYRIKDARNDLYSISNLYERMTSLMNINSDLKEDGIELILQRMWKFNQTYTLTSTQIDPQLDTEVAQEPYWYIMDELGSSIRHSDTNANVYCTSFFFEPTQTMFTLLYPIVRIEQPYSEIFRNFVYDNSSILDRNIKLLPWQRVNYRKKVLRSLTIEHCPEIFTKRLQNNTEIFEECHKNDLYDRSTILIEPTKFDKDHILKVYTDHDLIKQYLTDQHYQLIDNYDQADIIFLKKQIQDFRFETLHNTLINQFPFENIITNKELLALVSRRWKSLYSSSAVENDPYIDSHESPPWLPTTFVLTYELPQFAVYFQYREDQKIDNTWIVKPINLTRSIDVSVTNLIDTVIRLPESGSKIACKYVSTPVLLKIPDIEGGEVKFDVRYILLLRSIRPLKLYVHKIFWLRIANKPFSMKQLDDYETHFTVMNYRANTHLRQMDCETFITMYNEQHAQNGETWSVIEQRIFQMFRELFHCATIEEPPLGIGSCVSSRALYAADLILELNNNNEIQPKLLEVNFAPDCDRACTSHPDFYNQVFNVLFRDLIDEQNVIDISV</sequence>
<dbReference type="PANTHER" id="PTHR46088">
    <property type="entry name" value="TUBULIN--TYROSINE LIGASE-LIKE PROTEIN 12"/>
    <property type="match status" value="1"/>
</dbReference>
<dbReference type="EMBL" id="CAJNOM010000240">
    <property type="protein sequence ID" value="CAF1272428.1"/>
    <property type="molecule type" value="Genomic_DNA"/>
</dbReference>
<gene>
    <name evidence="2" type="ORF">BJG266_LOCUS16042</name>
    <name evidence="3" type="ORF">QVE165_LOCUS29670</name>
</gene>
<dbReference type="GO" id="GO:0005737">
    <property type="term" value="C:cytoplasm"/>
    <property type="evidence" value="ECO:0007669"/>
    <property type="project" value="TreeGrafter"/>
</dbReference>
<dbReference type="InterPro" id="IPR004344">
    <property type="entry name" value="TTL/TTLL_fam"/>
</dbReference>
<keyword evidence="4" id="KW-1185">Reference proteome</keyword>
<dbReference type="PROSITE" id="PS51221">
    <property type="entry name" value="TTL"/>
    <property type="match status" value="1"/>
</dbReference>
<reference evidence="3" key="1">
    <citation type="submission" date="2021-02" db="EMBL/GenBank/DDBJ databases">
        <authorList>
            <person name="Nowell W R."/>
        </authorList>
    </citation>
    <scope>NUCLEOTIDE SEQUENCE</scope>
</reference>
<dbReference type="Proteomes" id="UP000663832">
    <property type="component" value="Unassembled WGS sequence"/>
</dbReference>
<feature type="domain" description="Tubulin--tyrosine ligase-like protein 12 SET-like" evidence="1">
    <location>
        <begin position="84"/>
        <end position="239"/>
    </location>
</feature>
<dbReference type="PANTHER" id="PTHR46088:SF1">
    <property type="entry name" value="TUBULIN--TYROSINE LIGASE-LIKE PROTEIN 12"/>
    <property type="match status" value="1"/>
</dbReference>
<dbReference type="Gene3D" id="3.30.470.20">
    <property type="entry name" value="ATP-grasp fold, B domain"/>
    <property type="match status" value="1"/>
</dbReference>
<name>A0A815BN83_9BILA</name>
<protein>
    <recommendedName>
        <fullName evidence="1">Tubulin--tyrosine ligase-like protein 12 SET-like domain-containing protein</fullName>
    </recommendedName>
</protein>
<dbReference type="EMBL" id="CAJNOI010000073">
    <property type="protein sequence ID" value="CAF1003079.1"/>
    <property type="molecule type" value="Genomic_DNA"/>
</dbReference>
<evidence type="ECO:0000313" key="2">
    <source>
        <dbReference type="EMBL" id="CAF1003079.1"/>
    </source>
</evidence>